<feature type="DNA-binding region" description="H-T-H motif" evidence="4">
    <location>
        <begin position="36"/>
        <end position="55"/>
    </location>
</feature>
<dbReference type="EMBL" id="JAINVZ010000001">
    <property type="protein sequence ID" value="MBY8883510.1"/>
    <property type="molecule type" value="Genomic_DNA"/>
</dbReference>
<dbReference type="Pfam" id="PF17920">
    <property type="entry name" value="TetR_C_16"/>
    <property type="match status" value="1"/>
</dbReference>
<dbReference type="PANTHER" id="PTHR30055">
    <property type="entry name" value="HTH-TYPE TRANSCRIPTIONAL REGULATOR RUTR"/>
    <property type="match status" value="1"/>
</dbReference>
<dbReference type="InterPro" id="IPR023772">
    <property type="entry name" value="DNA-bd_HTH_TetR-type_CS"/>
</dbReference>
<dbReference type="Proteomes" id="UP001198565">
    <property type="component" value="Unassembled WGS sequence"/>
</dbReference>
<dbReference type="SUPFAM" id="SSF46689">
    <property type="entry name" value="Homeodomain-like"/>
    <property type="match status" value="1"/>
</dbReference>
<evidence type="ECO:0000259" key="5">
    <source>
        <dbReference type="PROSITE" id="PS50977"/>
    </source>
</evidence>
<evidence type="ECO:0000256" key="2">
    <source>
        <dbReference type="ARBA" id="ARBA00023125"/>
    </source>
</evidence>
<evidence type="ECO:0000256" key="3">
    <source>
        <dbReference type="ARBA" id="ARBA00023163"/>
    </source>
</evidence>
<dbReference type="PROSITE" id="PS01081">
    <property type="entry name" value="HTH_TETR_1"/>
    <property type="match status" value="1"/>
</dbReference>
<dbReference type="InterPro" id="IPR009057">
    <property type="entry name" value="Homeodomain-like_sf"/>
</dbReference>
<keyword evidence="3" id="KW-0804">Transcription</keyword>
<keyword evidence="2 4" id="KW-0238">DNA-binding</keyword>
<dbReference type="RefSeq" id="WP_222973136.1">
    <property type="nucleotide sequence ID" value="NZ_JAINVZ010000001.1"/>
</dbReference>
<dbReference type="InterPro" id="IPR001647">
    <property type="entry name" value="HTH_TetR"/>
</dbReference>
<keyword evidence="7" id="KW-1185">Reference proteome</keyword>
<organism evidence="6 7">
    <name type="scientific">Streptantibioticus parmotrematis</name>
    <dbReference type="NCBI Taxonomy" id="2873249"/>
    <lineage>
        <taxon>Bacteria</taxon>
        <taxon>Bacillati</taxon>
        <taxon>Actinomycetota</taxon>
        <taxon>Actinomycetes</taxon>
        <taxon>Kitasatosporales</taxon>
        <taxon>Streptomycetaceae</taxon>
        <taxon>Streptantibioticus</taxon>
    </lineage>
</organism>
<feature type="domain" description="HTH tetR-type" evidence="5">
    <location>
        <begin position="13"/>
        <end position="73"/>
    </location>
</feature>
<dbReference type="InterPro" id="IPR036271">
    <property type="entry name" value="Tet_transcr_reg_TetR-rel_C_sf"/>
</dbReference>
<dbReference type="Pfam" id="PF00440">
    <property type="entry name" value="TetR_N"/>
    <property type="match status" value="1"/>
</dbReference>
<name>A0ABS7QK51_9ACTN</name>
<dbReference type="PROSITE" id="PS50977">
    <property type="entry name" value="HTH_TETR_2"/>
    <property type="match status" value="1"/>
</dbReference>
<dbReference type="PANTHER" id="PTHR30055:SF234">
    <property type="entry name" value="HTH-TYPE TRANSCRIPTIONAL REGULATOR BETI"/>
    <property type="match status" value="1"/>
</dbReference>
<dbReference type="InterPro" id="IPR041678">
    <property type="entry name" value="TetR_C_16"/>
</dbReference>
<evidence type="ECO:0000256" key="1">
    <source>
        <dbReference type="ARBA" id="ARBA00023015"/>
    </source>
</evidence>
<evidence type="ECO:0000256" key="4">
    <source>
        <dbReference type="PROSITE-ProRule" id="PRU00335"/>
    </source>
</evidence>
<reference evidence="6 7" key="1">
    <citation type="submission" date="2021-08" db="EMBL/GenBank/DDBJ databases">
        <title>Streptomyces sp. PTM05 isolated from lichen.</title>
        <authorList>
            <person name="Somphong A."/>
            <person name="Phongsopitanun W."/>
            <person name="Tanasupawat S."/>
        </authorList>
    </citation>
    <scope>NUCLEOTIDE SEQUENCE [LARGE SCALE GENOMIC DNA]</scope>
    <source>
        <strain evidence="6 7">Ptm05</strain>
    </source>
</reference>
<evidence type="ECO:0000313" key="7">
    <source>
        <dbReference type="Proteomes" id="UP001198565"/>
    </source>
</evidence>
<evidence type="ECO:0000313" key="6">
    <source>
        <dbReference type="EMBL" id="MBY8883510.1"/>
    </source>
</evidence>
<accession>A0ABS7QK51</accession>
<dbReference type="PRINTS" id="PR00455">
    <property type="entry name" value="HTHTETR"/>
</dbReference>
<protein>
    <submittedName>
        <fullName evidence="6">TetR family transcriptional regulator</fullName>
    </submittedName>
</protein>
<comment type="caution">
    <text evidence="6">The sequence shown here is derived from an EMBL/GenBank/DDBJ whole genome shotgun (WGS) entry which is preliminary data.</text>
</comment>
<dbReference type="InterPro" id="IPR050109">
    <property type="entry name" value="HTH-type_TetR-like_transc_reg"/>
</dbReference>
<dbReference type="Gene3D" id="1.10.357.10">
    <property type="entry name" value="Tetracycline Repressor, domain 2"/>
    <property type="match status" value="1"/>
</dbReference>
<dbReference type="SUPFAM" id="SSF48498">
    <property type="entry name" value="Tetracyclin repressor-like, C-terminal domain"/>
    <property type="match status" value="1"/>
</dbReference>
<keyword evidence="1" id="KW-0805">Transcription regulation</keyword>
<sequence length="189" mass="20482">MENQAPQRRRDAPRTRARLLAAAADLFAERGYEAATVRDIAERAGVNQALVYRYFGSKKGLLVEAMARGGHEQVRATPPDKLFETALRGLLETGSTAPGDRSLEVYLRSVGGRDEAADTLQALGTRYAEALASLSGAPDAALRAELAMAWLLGIGLLRVVEPRAPLSEAAPEEICALVLRAVERLWEEE</sequence>
<proteinExistence type="predicted"/>
<gene>
    <name evidence="6" type="ORF">K7472_01445</name>
</gene>